<evidence type="ECO:0000313" key="1">
    <source>
        <dbReference type="EMBL" id="KAE9398012.1"/>
    </source>
</evidence>
<dbReference type="EMBL" id="ML769489">
    <property type="protein sequence ID" value="KAE9398012.1"/>
    <property type="molecule type" value="Genomic_DNA"/>
</dbReference>
<accession>A0A6A4HH56</accession>
<organism evidence="1 2">
    <name type="scientific">Gymnopus androsaceus JB14</name>
    <dbReference type="NCBI Taxonomy" id="1447944"/>
    <lineage>
        <taxon>Eukaryota</taxon>
        <taxon>Fungi</taxon>
        <taxon>Dikarya</taxon>
        <taxon>Basidiomycota</taxon>
        <taxon>Agaricomycotina</taxon>
        <taxon>Agaricomycetes</taxon>
        <taxon>Agaricomycetidae</taxon>
        <taxon>Agaricales</taxon>
        <taxon>Marasmiineae</taxon>
        <taxon>Omphalotaceae</taxon>
        <taxon>Gymnopus</taxon>
    </lineage>
</organism>
<evidence type="ECO:0000313" key="2">
    <source>
        <dbReference type="Proteomes" id="UP000799118"/>
    </source>
</evidence>
<dbReference type="AlphaFoldDB" id="A0A6A4HH56"/>
<dbReference type="OrthoDB" id="3265672at2759"/>
<protein>
    <recommendedName>
        <fullName evidence="3">DDE-1 domain-containing protein</fullName>
    </recommendedName>
</protein>
<name>A0A6A4HH56_9AGAR</name>
<keyword evidence="2" id="KW-1185">Reference proteome</keyword>
<evidence type="ECO:0008006" key="3">
    <source>
        <dbReference type="Google" id="ProtNLM"/>
    </source>
</evidence>
<gene>
    <name evidence="1" type="ORF">BT96DRAFT_822556</name>
</gene>
<proteinExistence type="predicted"/>
<sequence>MEEVVEHCRWEKRPAYKKCSANLKLATIIECVSADGTALCPGFVFSGKEFDPEWFTVDPDICISMSENGWTDDFLCKE</sequence>
<dbReference type="Proteomes" id="UP000799118">
    <property type="component" value="Unassembled WGS sequence"/>
</dbReference>
<reference evidence="1" key="1">
    <citation type="journal article" date="2019" name="Environ. Microbiol.">
        <title>Fungal ecological strategies reflected in gene transcription - a case study of two litter decomposers.</title>
        <authorList>
            <person name="Barbi F."/>
            <person name="Kohler A."/>
            <person name="Barry K."/>
            <person name="Baskaran P."/>
            <person name="Daum C."/>
            <person name="Fauchery L."/>
            <person name="Ihrmark K."/>
            <person name="Kuo A."/>
            <person name="LaButti K."/>
            <person name="Lipzen A."/>
            <person name="Morin E."/>
            <person name="Grigoriev I.V."/>
            <person name="Henrissat B."/>
            <person name="Lindahl B."/>
            <person name="Martin F."/>
        </authorList>
    </citation>
    <scope>NUCLEOTIDE SEQUENCE</scope>
    <source>
        <strain evidence="1">JB14</strain>
    </source>
</reference>